<dbReference type="OrthoDB" id="5784238at2"/>
<evidence type="ECO:0000313" key="2">
    <source>
        <dbReference type="EMBL" id="TYP68095.1"/>
    </source>
</evidence>
<sequence>MAIQAIEEEEWLQLSRIGHGWDAVLFTTPLCGTCKVAERMLEVADAAGVTATLYRINLNFAPMLREQWRIESVPCLALVHRGKLVRKEYAMRSVDHVFRLLRELP</sequence>
<dbReference type="AlphaFoldDB" id="A0A5S5BLZ1"/>
<evidence type="ECO:0000313" key="3">
    <source>
        <dbReference type="Proteomes" id="UP000323257"/>
    </source>
</evidence>
<proteinExistence type="predicted"/>
<dbReference type="InterPro" id="IPR036249">
    <property type="entry name" value="Thioredoxin-like_sf"/>
</dbReference>
<dbReference type="Gene3D" id="3.40.30.10">
    <property type="entry name" value="Glutaredoxin"/>
    <property type="match status" value="1"/>
</dbReference>
<accession>A0A5S5BLZ1</accession>
<feature type="domain" description="Thioredoxin" evidence="1">
    <location>
        <begin position="24"/>
        <end position="97"/>
    </location>
</feature>
<dbReference type="Proteomes" id="UP000323257">
    <property type="component" value="Unassembled WGS sequence"/>
</dbReference>
<dbReference type="Pfam" id="PF00085">
    <property type="entry name" value="Thioredoxin"/>
    <property type="match status" value="1"/>
</dbReference>
<organism evidence="2 3">
    <name type="scientific">Paenibacillus methanolicus</name>
    <dbReference type="NCBI Taxonomy" id="582686"/>
    <lineage>
        <taxon>Bacteria</taxon>
        <taxon>Bacillati</taxon>
        <taxon>Bacillota</taxon>
        <taxon>Bacilli</taxon>
        <taxon>Bacillales</taxon>
        <taxon>Paenibacillaceae</taxon>
        <taxon>Paenibacillus</taxon>
    </lineage>
</organism>
<reference evidence="2 3" key="1">
    <citation type="submission" date="2019-07" db="EMBL/GenBank/DDBJ databases">
        <title>Genomic Encyclopedia of Type Strains, Phase III (KMG-III): the genomes of soil and plant-associated and newly described type strains.</title>
        <authorList>
            <person name="Whitman W."/>
        </authorList>
    </citation>
    <scope>NUCLEOTIDE SEQUENCE [LARGE SCALE GENOMIC DNA]</scope>
    <source>
        <strain evidence="2 3">BL24</strain>
    </source>
</reference>
<evidence type="ECO:0000259" key="1">
    <source>
        <dbReference type="Pfam" id="PF00085"/>
    </source>
</evidence>
<dbReference type="SUPFAM" id="SSF52833">
    <property type="entry name" value="Thioredoxin-like"/>
    <property type="match status" value="1"/>
</dbReference>
<protein>
    <submittedName>
        <fullName evidence="2">Thioredoxin</fullName>
    </submittedName>
</protein>
<gene>
    <name evidence="2" type="ORF">BCM02_12055</name>
</gene>
<name>A0A5S5BLZ1_9BACL</name>
<comment type="caution">
    <text evidence="2">The sequence shown here is derived from an EMBL/GenBank/DDBJ whole genome shotgun (WGS) entry which is preliminary data.</text>
</comment>
<dbReference type="RefSeq" id="WP_148933514.1">
    <property type="nucleotide sequence ID" value="NZ_VNHS01000020.1"/>
</dbReference>
<dbReference type="InterPro" id="IPR013766">
    <property type="entry name" value="Thioredoxin_domain"/>
</dbReference>
<keyword evidence="3" id="KW-1185">Reference proteome</keyword>
<dbReference type="EMBL" id="VNHS01000020">
    <property type="protein sequence ID" value="TYP68095.1"/>
    <property type="molecule type" value="Genomic_DNA"/>
</dbReference>
<dbReference type="CDD" id="cd02947">
    <property type="entry name" value="TRX_family"/>
    <property type="match status" value="1"/>
</dbReference>